<proteinExistence type="predicted"/>
<name>A0A0K1E5V1_CHOCO</name>
<protein>
    <recommendedName>
        <fullName evidence="3">Lipoprotein</fullName>
    </recommendedName>
</protein>
<evidence type="ECO:0000313" key="2">
    <source>
        <dbReference type="Proteomes" id="UP000067626"/>
    </source>
</evidence>
<sequence>MDRRWMILCNPHEPARPGWLPSTAHRLLILCASLSPLACGNAIPTPELGRHSPQDPFAIVPYPPPPAHVEVVPGPPEGVKDPVWVDGEWQWRNRRWVWLPGRWEEPYPGAFFAPSTTVRRPDGGLVWFGGVWHFPKGKR</sequence>
<organism evidence="1 2">
    <name type="scientific">Chondromyces crocatus</name>
    <dbReference type="NCBI Taxonomy" id="52"/>
    <lineage>
        <taxon>Bacteria</taxon>
        <taxon>Pseudomonadati</taxon>
        <taxon>Myxococcota</taxon>
        <taxon>Polyangia</taxon>
        <taxon>Polyangiales</taxon>
        <taxon>Polyangiaceae</taxon>
        <taxon>Chondromyces</taxon>
    </lineage>
</organism>
<dbReference type="AlphaFoldDB" id="A0A0K1E5V1"/>
<dbReference type="KEGG" id="ccro:CMC5_003380"/>
<dbReference type="Proteomes" id="UP000067626">
    <property type="component" value="Chromosome"/>
</dbReference>
<dbReference type="RefSeq" id="WP_245678224.1">
    <property type="nucleotide sequence ID" value="NZ_CP012159.1"/>
</dbReference>
<accession>A0A0K1E5V1</accession>
<evidence type="ECO:0008006" key="3">
    <source>
        <dbReference type="Google" id="ProtNLM"/>
    </source>
</evidence>
<dbReference type="STRING" id="52.CMC5_003380"/>
<gene>
    <name evidence="1" type="ORF">CMC5_003380</name>
</gene>
<reference evidence="1 2" key="1">
    <citation type="submission" date="2015-07" db="EMBL/GenBank/DDBJ databases">
        <title>Genome analysis of myxobacterium Chondromyces crocatus Cm c5 reveals a high potential for natural compound synthesis and the genetic basis for the loss of fruiting body formation.</title>
        <authorList>
            <person name="Zaburannyi N."/>
            <person name="Bunk B."/>
            <person name="Maier J."/>
            <person name="Overmann J."/>
            <person name="Mueller R."/>
        </authorList>
    </citation>
    <scope>NUCLEOTIDE SEQUENCE [LARGE SCALE GENOMIC DNA]</scope>
    <source>
        <strain evidence="1 2">Cm c5</strain>
    </source>
</reference>
<dbReference type="EMBL" id="CP012159">
    <property type="protein sequence ID" value="AKT36224.1"/>
    <property type="molecule type" value="Genomic_DNA"/>
</dbReference>
<evidence type="ECO:0000313" key="1">
    <source>
        <dbReference type="EMBL" id="AKT36224.1"/>
    </source>
</evidence>
<keyword evidence="2" id="KW-1185">Reference proteome</keyword>